<evidence type="ECO:0000256" key="1">
    <source>
        <dbReference type="SAM" id="Phobius"/>
    </source>
</evidence>
<feature type="transmembrane region" description="Helical" evidence="1">
    <location>
        <begin position="20"/>
        <end position="39"/>
    </location>
</feature>
<keyword evidence="1" id="KW-0472">Membrane</keyword>
<proteinExistence type="predicted"/>
<sequence length="225" mass="24908">MSFHNDALFDLKHGGATAYSSPGLVVFLPISPARAVLLFDRNMYSARLRANQLVIHPSLSDVSSLNALTAANATRVLYYSPGQPHEEILAAYTLAKRVRALQRNVTFETIVKERGGQRRVLALSPSCAQLSMKLSFLRALPKRVKKMWGILARRPFPRHPELTCSLEAYEEANGDKSDSKLILALRENYPDLHSRLSEGGRAFLGPVALSRIPGIRKDILKAFAG</sequence>
<dbReference type="EMBL" id="BAAAEU010000005">
    <property type="protein sequence ID" value="GAA0709887.1"/>
    <property type="molecule type" value="Genomic_DNA"/>
</dbReference>
<name>A0ABN1IE25_9GAMM</name>
<keyword evidence="1" id="KW-1133">Transmembrane helix</keyword>
<dbReference type="Proteomes" id="UP001501523">
    <property type="component" value="Unassembled WGS sequence"/>
</dbReference>
<protein>
    <recommendedName>
        <fullName evidence="4">DUF4123 domain-containing protein</fullName>
    </recommendedName>
</protein>
<evidence type="ECO:0008006" key="4">
    <source>
        <dbReference type="Google" id="ProtNLM"/>
    </source>
</evidence>
<evidence type="ECO:0000313" key="2">
    <source>
        <dbReference type="EMBL" id="GAA0709887.1"/>
    </source>
</evidence>
<keyword evidence="3" id="KW-1185">Reference proteome</keyword>
<comment type="caution">
    <text evidence="2">The sequence shown here is derived from an EMBL/GenBank/DDBJ whole genome shotgun (WGS) entry which is preliminary data.</text>
</comment>
<keyword evidence="1" id="KW-0812">Transmembrane</keyword>
<reference evidence="2 3" key="1">
    <citation type="journal article" date="2019" name="Int. J. Syst. Evol. Microbiol.">
        <title>The Global Catalogue of Microorganisms (GCM) 10K type strain sequencing project: providing services to taxonomists for standard genome sequencing and annotation.</title>
        <authorList>
            <consortium name="The Broad Institute Genomics Platform"/>
            <consortium name="The Broad Institute Genome Sequencing Center for Infectious Disease"/>
            <person name="Wu L."/>
            <person name="Ma J."/>
        </authorList>
    </citation>
    <scope>NUCLEOTIDE SEQUENCE [LARGE SCALE GENOMIC DNA]</scope>
    <source>
        <strain evidence="2 3">JCM 15421</strain>
    </source>
</reference>
<gene>
    <name evidence="2" type="ORF">GCM10009105_10700</name>
</gene>
<accession>A0ABN1IE25</accession>
<evidence type="ECO:0000313" key="3">
    <source>
        <dbReference type="Proteomes" id="UP001501523"/>
    </source>
</evidence>
<organism evidence="2 3">
    <name type="scientific">Dokdonella soli</name>
    <dbReference type="NCBI Taxonomy" id="529810"/>
    <lineage>
        <taxon>Bacteria</taxon>
        <taxon>Pseudomonadati</taxon>
        <taxon>Pseudomonadota</taxon>
        <taxon>Gammaproteobacteria</taxon>
        <taxon>Lysobacterales</taxon>
        <taxon>Rhodanobacteraceae</taxon>
        <taxon>Dokdonella</taxon>
    </lineage>
</organism>